<feature type="transmembrane region" description="Helical" evidence="1">
    <location>
        <begin position="43"/>
        <end position="65"/>
    </location>
</feature>
<evidence type="ECO:0000256" key="1">
    <source>
        <dbReference type="SAM" id="Phobius"/>
    </source>
</evidence>
<organism evidence="2 3">
    <name type="scientific">Proteiniclasticum aestuarii</name>
    <dbReference type="NCBI Taxonomy" id="2817862"/>
    <lineage>
        <taxon>Bacteria</taxon>
        <taxon>Bacillati</taxon>
        <taxon>Bacillota</taxon>
        <taxon>Clostridia</taxon>
        <taxon>Eubacteriales</taxon>
        <taxon>Clostridiaceae</taxon>
        <taxon>Proteiniclasticum</taxon>
    </lineage>
</organism>
<keyword evidence="1" id="KW-0472">Membrane</keyword>
<dbReference type="RefSeq" id="WP_207598013.1">
    <property type="nucleotide sequence ID" value="NZ_JAFNJU010000001.1"/>
</dbReference>
<evidence type="ECO:0000313" key="3">
    <source>
        <dbReference type="Proteomes" id="UP000664218"/>
    </source>
</evidence>
<keyword evidence="1" id="KW-0812">Transmembrane</keyword>
<feature type="transmembrane region" description="Helical" evidence="1">
    <location>
        <begin position="77"/>
        <end position="97"/>
    </location>
</feature>
<feature type="transmembrane region" description="Helical" evidence="1">
    <location>
        <begin position="12"/>
        <end position="31"/>
    </location>
</feature>
<dbReference type="InterPro" id="IPR024529">
    <property type="entry name" value="ECF_trnsprt_substrate-spec"/>
</dbReference>
<feature type="transmembrane region" description="Helical" evidence="1">
    <location>
        <begin position="138"/>
        <end position="162"/>
    </location>
</feature>
<dbReference type="Pfam" id="PF12822">
    <property type="entry name" value="ECF_trnsprt"/>
    <property type="match status" value="1"/>
</dbReference>
<dbReference type="GO" id="GO:0022857">
    <property type="term" value="F:transmembrane transporter activity"/>
    <property type="evidence" value="ECO:0007669"/>
    <property type="project" value="InterPro"/>
</dbReference>
<dbReference type="EMBL" id="JAFNJU010000001">
    <property type="protein sequence ID" value="MBO1263492.1"/>
    <property type="molecule type" value="Genomic_DNA"/>
</dbReference>
<protein>
    <submittedName>
        <fullName evidence="2">ECF transporter S component</fullName>
    </submittedName>
</protein>
<feature type="transmembrane region" description="Helical" evidence="1">
    <location>
        <begin position="104"/>
        <end position="126"/>
    </location>
</feature>
<reference evidence="2" key="1">
    <citation type="submission" date="2021-03" db="EMBL/GenBank/DDBJ databases">
        <title>Proteiniclasticum marinus sp. nov., isolated from tidal flat sediment.</title>
        <authorList>
            <person name="Namirimu T."/>
            <person name="Yang J.-A."/>
            <person name="Yang S.-H."/>
            <person name="Kim Y.-J."/>
            <person name="Kwon K.K."/>
        </authorList>
    </citation>
    <scope>NUCLEOTIDE SEQUENCE</scope>
    <source>
        <strain evidence="2">SCR006</strain>
    </source>
</reference>
<dbReference type="AlphaFoldDB" id="A0A939H3H5"/>
<dbReference type="Proteomes" id="UP000664218">
    <property type="component" value="Unassembled WGS sequence"/>
</dbReference>
<sequence length="178" mass="18503">MEKIQSMTRNKSQVLVLMSLLVAFSYLGSLVKIQGTIALDALPAYLGALLLGPLPGAVIGFVGHLLTAVTSGFPMTLPMHLFIAILMALTIGIFGCLAEKTNNLFLAGLTGVFMNGPVSTLGASYLAAMLGLGFSGKVMFFALILPLSLTSLVNAAGAVALYKVLKARHVLGGPHEVS</sequence>
<keyword evidence="3" id="KW-1185">Reference proteome</keyword>
<proteinExistence type="predicted"/>
<name>A0A939H3H5_9CLOT</name>
<comment type="caution">
    <text evidence="2">The sequence shown here is derived from an EMBL/GenBank/DDBJ whole genome shotgun (WGS) entry which is preliminary data.</text>
</comment>
<dbReference type="Gene3D" id="1.10.1760.20">
    <property type="match status" value="1"/>
</dbReference>
<keyword evidence="1" id="KW-1133">Transmembrane helix</keyword>
<evidence type="ECO:0000313" key="2">
    <source>
        <dbReference type="EMBL" id="MBO1263492.1"/>
    </source>
</evidence>
<gene>
    <name evidence="2" type="ORF">J3A84_00365</name>
</gene>
<accession>A0A939H3H5</accession>